<evidence type="ECO:0000256" key="5">
    <source>
        <dbReference type="SAM" id="SignalP"/>
    </source>
</evidence>
<keyword evidence="4 5" id="KW-0732">Signal</keyword>
<accession>A0ABW8TND6</accession>
<gene>
    <name evidence="6" type="ORF">ACJDUH_03795</name>
</gene>
<dbReference type="InterPro" id="IPR006129">
    <property type="entry name" value="AdhesinB"/>
</dbReference>
<protein>
    <submittedName>
        <fullName evidence="6">Metal ABC transporter substrate-binding protein</fullName>
    </submittedName>
</protein>
<dbReference type="PANTHER" id="PTHR42953">
    <property type="entry name" value="HIGH-AFFINITY ZINC UPTAKE SYSTEM PROTEIN ZNUA-RELATED"/>
    <property type="match status" value="1"/>
</dbReference>
<organism evidence="6 7">
    <name type="scientific">Candidatus Clostridium radicumherbarum</name>
    <dbReference type="NCBI Taxonomy" id="3381662"/>
    <lineage>
        <taxon>Bacteria</taxon>
        <taxon>Bacillati</taxon>
        <taxon>Bacillota</taxon>
        <taxon>Clostridia</taxon>
        <taxon>Eubacteriales</taxon>
        <taxon>Clostridiaceae</taxon>
        <taxon>Clostridium</taxon>
    </lineage>
</organism>
<name>A0ABW8TND6_9CLOT</name>
<keyword evidence="7" id="KW-1185">Reference proteome</keyword>
<dbReference type="EMBL" id="JBJHZY010000001">
    <property type="protein sequence ID" value="MFL0267217.1"/>
    <property type="molecule type" value="Genomic_DNA"/>
</dbReference>
<dbReference type="Pfam" id="PF01297">
    <property type="entry name" value="ZnuA"/>
    <property type="match status" value="1"/>
</dbReference>
<evidence type="ECO:0000313" key="7">
    <source>
        <dbReference type="Proteomes" id="UP001623661"/>
    </source>
</evidence>
<keyword evidence="3" id="KW-0479">Metal-binding</keyword>
<dbReference type="Gene3D" id="3.40.50.1980">
    <property type="entry name" value="Nitrogenase molybdenum iron protein domain"/>
    <property type="match status" value="2"/>
</dbReference>
<dbReference type="InterPro" id="IPR006127">
    <property type="entry name" value="ZnuA-like"/>
</dbReference>
<comment type="caution">
    <text evidence="6">The sequence shown here is derived from an EMBL/GenBank/DDBJ whole genome shotgun (WGS) entry which is preliminary data.</text>
</comment>
<feature type="signal peptide" evidence="5">
    <location>
        <begin position="1"/>
        <end position="18"/>
    </location>
</feature>
<proteinExistence type="predicted"/>
<evidence type="ECO:0000256" key="3">
    <source>
        <dbReference type="ARBA" id="ARBA00022723"/>
    </source>
</evidence>
<evidence type="ECO:0000256" key="1">
    <source>
        <dbReference type="ARBA" id="ARBA00004196"/>
    </source>
</evidence>
<sequence length="315" mass="36579">MKKSIYTLLITIIFLFTACSKNVPETQPSPNMEIDTNKQISLNIITTNKLLYNMVKDIVQDRHSVSYMFSSKDRLWNFNFTDDSINNISKKDLFFYWGTSFEPWSSGFVDKLSKTKVGPIDISRGVKLIGYDSEVKYQNTIIKDNPYYWMNIDNYKIAMLNIKNAIEDKDTKDRDYYENNFSKHIKDVEAYQKKLKDTADSLKDFTFIVEGDSLDYFVKYYGFKVLKVNTLTEGNASNIENDNKAVYDKIKSLNNSSNVVFLYDENSKLTSQAQLINEFKLKTANIISYKDDIKYLDILDHNLKTLQGINPSAKK</sequence>
<dbReference type="PANTHER" id="PTHR42953:SF1">
    <property type="entry name" value="METAL-BINDING PROTEIN HI_0362-RELATED"/>
    <property type="match status" value="1"/>
</dbReference>
<dbReference type="PROSITE" id="PS51257">
    <property type="entry name" value="PROKAR_LIPOPROTEIN"/>
    <property type="match status" value="1"/>
</dbReference>
<feature type="chain" id="PRO_5046049122" evidence="5">
    <location>
        <begin position="19"/>
        <end position="315"/>
    </location>
</feature>
<dbReference type="RefSeq" id="WP_406763825.1">
    <property type="nucleotide sequence ID" value="NZ_JBJHZY010000001.1"/>
</dbReference>
<evidence type="ECO:0000256" key="2">
    <source>
        <dbReference type="ARBA" id="ARBA00022448"/>
    </source>
</evidence>
<dbReference type="Proteomes" id="UP001623661">
    <property type="component" value="Unassembled WGS sequence"/>
</dbReference>
<evidence type="ECO:0000313" key="6">
    <source>
        <dbReference type="EMBL" id="MFL0267217.1"/>
    </source>
</evidence>
<evidence type="ECO:0000256" key="4">
    <source>
        <dbReference type="ARBA" id="ARBA00022729"/>
    </source>
</evidence>
<dbReference type="PRINTS" id="PR00691">
    <property type="entry name" value="ADHESINB"/>
</dbReference>
<dbReference type="SUPFAM" id="SSF53807">
    <property type="entry name" value="Helical backbone' metal receptor"/>
    <property type="match status" value="1"/>
</dbReference>
<comment type="subcellular location">
    <subcellularLocation>
        <location evidence="1">Cell envelope</location>
    </subcellularLocation>
</comment>
<reference evidence="6 7" key="1">
    <citation type="submission" date="2024-11" db="EMBL/GenBank/DDBJ databases">
        <authorList>
            <person name="Heng Y.C."/>
            <person name="Lim A.C.H."/>
            <person name="Lee J.K.Y."/>
            <person name="Kittelmann S."/>
        </authorList>
    </citation>
    <scope>NUCLEOTIDE SEQUENCE [LARGE SCALE GENOMIC DNA]</scope>
    <source>
        <strain evidence="6 7">WILCCON 0202</strain>
    </source>
</reference>
<dbReference type="InterPro" id="IPR050492">
    <property type="entry name" value="Bact_metal-bind_prot9"/>
</dbReference>
<keyword evidence="2" id="KW-0813">Transport</keyword>